<gene>
    <name evidence="1" type="ORF">GCM10022232_64900</name>
</gene>
<accession>A0ABP7SMD1</accession>
<evidence type="ECO:0000313" key="1">
    <source>
        <dbReference type="EMBL" id="GAA4013586.1"/>
    </source>
</evidence>
<evidence type="ECO:0000313" key="2">
    <source>
        <dbReference type="Proteomes" id="UP001500456"/>
    </source>
</evidence>
<reference evidence="2" key="1">
    <citation type="journal article" date="2019" name="Int. J. Syst. Evol. Microbiol.">
        <title>The Global Catalogue of Microorganisms (GCM) 10K type strain sequencing project: providing services to taxonomists for standard genome sequencing and annotation.</title>
        <authorList>
            <consortium name="The Broad Institute Genomics Platform"/>
            <consortium name="The Broad Institute Genome Sequencing Center for Infectious Disease"/>
            <person name="Wu L."/>
            <person name="Ma J."/>
        </authorList>
    </citation>
    <scope>NUCLEOTIDE SEQUENCE [LARGE SCALE GENOMIC DNA]</scope>
    <source>
        <strain evidence="2">JCM 16924</strain>
    </source>
</reference>
<dbReference type="RefSeq" id="WP_345568251.1">
    <property type="nucleotide sequence ID" value="NZ_BAAAZX010000021.1"/>
</dbReference>
<sequence>MCAAHEAADRLCGLTEHEMELITEGALSELSGQQRGLLELTPLVGYHGLLALQLRVCASEEAR</sequence>
<dbReference type="Proteomes" id="UP001500456">
    <property type="component" value="Unassembled WGS sequence"/>
</dbReference>
<organism evidence="1 2">
    <name type="scientific">Streptomyces plumbiresistens</name>
    <dbReference type="NCBI Taxonomy" id="511811"/>
    <lineage>
        <taxon>Bacteria</taxon>
        <taxon>Bacillati</taxon>
        <taxon>Actinomycetota</taxon>
        <taxon>Actinomycetes</taxon>
        <taxon>Kitasatosporales</taxon>
        <taxon>Streptomycetaceae</taxon>
        <taxon>Streptomyces</taxon>
    </lineage>
</organism>
<name>A0ABP7SMD1_9ACTN</name>
<proteinExistence type="predicted"/>
<comment type="caution">
    <text evidence="1">The sequence shown here is derived from an EMBL/GenBank/DDBJ whole genome shotgun (WGS) entry which is preliminary data.</text>
</comment>
<keyword evidence="2" id="KW-1185">Reference proteome</keyword>
<protein>
    <submittedName>
        <fullName evidence="1">Uncharacterized protein</fullName>
    </submittedName>
</protein>
<dbReference type="EMBL" id="BAAAZX010000021">
    <property type="protein sequence ID" value="GAA4013586.1"/>
    <property type="molecule type" value="Genomic_DNA"/>
</dbReference>